<feature type="coiled-coil region" evidence="1">
    <location>
        <begin position="8"/>
        <end position="51"/>
    </location>
</feature>
<gene>
    <name evidence="2" type="ORF">GCM10010503_07580</name>
</gene>
<proteinExistence type="predicted"/>
<accession>A0A918MLN2</accession>
<dbReference type="EMBL" id="BMUE01000001">
    <property type="protein sequence ID" value="GGW33980.1"/>
    <property type="molecule type" value="Genomic_DNA"/>
</dbReference>
<evidence type="ECO:0000256" key="1">
    <source>
        <dbReference type="SAM" id="Coils"/>
    </source>
</evidence>
<name>A0A918MLN2_9ACTN</name>
<sequence>MSAPLSVLQKAERLQAEARRLNEGEKGEEEARRISERISVLHNQLMSLQRRLRIARSLMAQPAAGDIDLSGLDTGLAAFTRHCEGGGLPPNPAFTRASTAVQKVADRIAQDSQEAWRQWTQAQLEALQMARQAMLSLQDQARAKALHQDLIKTARADVDAAVITLFANAHAELAELLETAPPPPEGLQTLLDRLASGTALLLSDITDEEIALLRRVDLDADLEVRRRRT</sequence>
<keyword evidence="1" id="KW-0175">Coiled coil</keyword>
<evidence type="ECO:0000313" key="3">
    <source>
        <dbReference type="Proteomes" id="UP000620224"/>
    </source>
</evidence>
<evidence type="ECO:0000313" key="2">
    <source>
        <dbReference type="EMBL" id="GGW33980.1"/>
    </source>
</evidence>
<comment type="caution">
    <text evidence="2">The sequence shown here is derived from an EMBL/GenBank/DDBJ whole genome shotgun (WGS) entry which is preliminary data.</text>
</comment>
<organism evidence="2 3">
    <name type="scientific">Streptomyces lucensis JCM 4490</name>
    <dbReference type="NCBI Taxonomy" id="1306176"/>
    <lineage>
        <taxon>Bacteria</taxon>
        <taxon>Bacillati</taxon>
        <taxon>Actinomycetota</taxon>
        <taxon>Actinomycetes</taxon>
        <taxon>Kitasatosporales</taxon>
        <taxon>Streptomycetaceae</taxon>
        <taxon>Streptomyces</taxon>
    </lineage>
</organism>
<dbReference type="RefSeq" id="WP_190013236.1">
    <property type="nucleotide sequence ID" value="NZ_BMUE01000001.1"/>
</dbReference>
<reference evidence="2" key="2">
    <citation type="submission" date="2020-09" db="EMBL/GenBank/DDBJ databases">
        <authorList>
            <person name="Sun Q."/>
            <person name="Ohkuma M."/>
        </authorList>
    </citation>
    <scope>NUCLEOTIDE SEQUENCE</scope>
    <source>
        <strain evidence="2">JCM 4490</strain>
    </source>
</reference>
<dbReference type="AlphaFoldDB" id="A0A918MLN2"/>
<dbReference type="Proteomes" id="UP000620224">
    <property type="component" value="Unassembled WGS sequence"/>
</dbReference>
<reference evidence="2" key="1">
    <citation type="journal article" date="2014" name="Int. J. Syst. Evol. Microbiol.">
        <title>Complete genome sequence of Corynebacterium casei LMG S-19264T (=DSM 44701T), isolated from a smear-ripened cheese.</title>
        <authorList>
            <consortium name="US DOE Joint Genome Institute (JGI-PGF)"/>
            <person name="Walter F."/>
            <person name="Albersmeier A."/>
            <person name="Kalinowski J."/>
            <person name="Ruckert C."/>
        </authorList>
    </citation>
    <scope>NUCLEOTIDE SEQUENCE</scope>
    <source>
        <strain evidence="2">JCM 4490</strain>
    </source>
</reference>
<keyword evidence="3" id="KW-1185">Reference proteome</keyword>
<protein>
    <submittedName>
        <fullName evidence="2">Uncharacterized protein</fullName>
    </submittedName>
</protein>